<reference evidence="1" key="1">
    <citation type="journal article" date="2020" name="bioRxiv">
        <title>Chromosome-level reference genome of the European wasp spider Argiope bruennichi: a resource for studies on range expansion and evolutionary adaptation.</title>
        <authorList>
            <person name="Sheffer M.M."/>
            <person name="Hoppe A."/>
            <person name="Krehenwinkel H."/>
            <person name="Uhl G."/>
            <person name="Kuss A.W."/>
            <person name="Jensen L."/>
            <person name="Jensen C."/>
            <person name="Gillespie R.G."/>
            <person name="Hoff K.J."/>
            <person name="Prost S."/>
        </authorList>
    </citation>
    <scope>NUCLEOTIDE SEQUENCE</scope>
</reference>
<protein>
    <submittedName>
        <fullName evidence="1">Uncharacterized protein</fullName>
    </submittedName>
</protein>
<gene>
    <name evidence="1" type="ORF">HNY73_003506</name>
</gene>
<reference evidence="1" key="2">
    <citation type="submission" date="2020-06" db="EMBL/GenBank/DDBJ databases">
        <authorList>
            <person name="Sheffer M."/>
        </authorList>
    </citation>
    <scope>NUCLEOTIDE SEQUENCE</scope>
</reference>
<dbReference type="EMBL" id="JABXBU010000003">
    <property type="protein sequence ID" value="KAF8791835.1"/>
    <property type="molecule type" value="Genomic_DNA"/>
</dbReference>
<proteinExistence type="predicted"/>
<sequence>MFSTLFSGESTYIRLKQLPVSFPPCSYLEIQCTEKMIAYNRLMNQEDKRNSPGQKFAIVYAQFVIQISCGFFSCFGECNSQRKRKQPWVEGARDSWVAVADVDHVDSAVASCLLSKSQHQLD</sequence>
<accession>A0A8T0FNA7</accession>
<comment type="caution">
    <text evidence="1">The sequence shown here is derived from an EMBL/GenBank/DDBJ whole genome shotgun (WGS) entry which is preliminary data.</text>
</comment>
<dbReference type="AlphaFoldDB" id="A0A8T0FNA7"/>
<evidence type="ECO:0000313" key="2">
    <source>
        <dbReference type="Proteomes" id="UP000807504"/>
    </source>
</evidence>
<organism evidence="1 2">
    <name type="scientific">Argiope bruennichi</name>
    <name type="common">Wasp spider</name>
    <name type="synonym">Aranea bruennichi</name>
    <dbReference type="NCBI Taxonomy" id="94029"/>
    <lineage>
        <taxon>Eukaryota</taxon>
        <taxon>Metazoa</taxon>
        <taxon>Ecdysozoa</taxon>
        <taxon>Arthropoda</taxon>
        <taxon>Chelicerata</taxon>
        <taxon>Arachnida</taxon>
        <taxon>Araneae</taxon>
        <taxon>Araneomorphae</taxon>
        <taxon>Entelegynae</taxon>
        <taxon>Araneoidea</taxon>
        <taxon>Araneidae</taxon>
        <taxon>Argiope</taxon>
    </lineage>
</organism>
<evidence type="ECO:0000313" key="1">
    <source>
        <dbReference type="EMBL" id="KAF8791835.1"/>
    </source>
</evidence>
<name>A0A8T0FNA7_ARGBR</name>
<dbReference type="Proteomes" id="UP000807504">
    <property type="component" value="Unassembled WGS sequence"/>
</dbReference>
<keyword evidence="2" id="KW-1185">Reference proteome</keyword>